<dbReference type="PROSITE" id="PS51257">
    <property type="entry name" value="PROKAR_LIPOPROTEIN"/>
    <property type="match status" value="1"/>
</dbReference>
<sequence length="160" mass="18938">MNKTIYMCFLIVIGFSCTPEIHLSRVTQIQPSVDESKQLYPDFEKHIELRFRDLKGLEKSLKKAVRKNQNDYTIILTPKNLPNYFRQYIAYVDTTGNKQCWIIGSCRFHEDLRESCSGEFESVPFDWKNLIHEVDDGGDCYWRFWINRETKEYHLLANGG</sequence>
<dbReference type="Proteomes" id="UP001201449">
    <property type="component" value="Unassembled WGS sequence"/>
</dbReference>
<reference evidence="1 2" key="1">
    <citation type="submission" date="2022-01" db="EMBL/GenBank/DDBJ databases">
        <title>Mariniradius saccharolyticus sp. nov., isolated from sediment of a river.</title>
        <authorList>
            <person name="Liu H."/>
        </authorList>
    </citation>
    <scope>NUCLEOTIDE SEQUENCE [LARGE SCALE GENOMIC DNA]</scope>
    <source>
        <strain evidence="1 2">RY-2</strain>
    </source>
</reference>
<organism evidence="1 2">
    <name type="scientific">Mariniradius sediminis</name>
    <dbReference type="NCBI Taxonomy" id="2909237"/>
    <lineage>
        <taxon>Bacteria</taxon>
        <taxon>Pseudomonadati</taxon>
        <taxon>Bacteroidota</taxon>
        <taxon>Cytophagia</taxon>
        <taxon>Cytophagales</taxon>
        <taxon>Cyclobacteriaceae</taxon>
        <taxon>Mariniradius</taxon>
    </lineage>
</organism>
<gene>
    <name evidence="1" type="ORF">L0U89_03780</name>
</gene>
<proteinExistence type="predicted"/>
<keyword evidence="2" id="KW-1185">Reference proteome</keyword>
<dbReference type="EMBL" id="JAKEVZ010000002">
    <property type="protein sequence ID" value="MCF1750179.1"/>
    <property type="molecule type" value="Genomic_DNA"/>
</dbReference>
<evidence type="ECO:0000313" key="2">
    <source>
        <dbReference type="Proteomes" id="UP001201449"/>
    </source>
</evidence>
<dbReference type="RefSeq" id="WP_234860304.1">
    <property type="nucleotide sequence ID" value="NZ_JAKEVZ010000002.1"/>
</dbReference>
<name>A0ABS9BQV8_9BACT</name>
<evidence type="ECO:0008006" key="3">
    <source>
        <dbReference type="Google" id="ProtNLM"/>
    </source>
</evidence>
<evidence type="ECO:0000313" key="1">
    <source>
        <dbReference type="EMBL" id="MCF1750179.1"/>
    </source>
</evidence>
<protein>
    <recommendedName>
        <fullName evidence="3">Lipoprotein</fullName>
    </recommendedName>
</protein>
<comment type="caution">
    <text evidence="1">The sequence shown here is derived from an EMBL/GenBank/DDBJ whole genome shotgun (WGS) entry which is preliminary data.</text>
</comment>
<accession>A0ABS9BQV8</accession>